<comment type="similarity">
    <text evidence="1">Belongs to the SNF2/RAD54 helicase family. RAD16 subfamily.</text>
</comment>
<dbReference type="PROSITE" id="PS50089">
    <property type="entry name" value="ZF_RING_2"/>
    <property type="match status" value="1"/>
</dbReference>
<dbReference type="SUPFAM" id="SSF52540">
    <property type="entry name" value="P-loop containing nucleoside triphosphate hydrolases"/>
    <property type="match status" value="2"/>
</dbReference>
<dbReference type="SUPFAM" id="SSF57903">
    <property type="entry name" value="FYVE/PHD zinc finger"/>
    <property type="match status" value="1"/>
</dbReference>
<dbReference type="Pfam" id="PF21325">
    <property type="entry name" value="SHPRH_helical-1st"/>
    <property type="match status" value="1"/>
</dbReference>
<accession>A0AAV7E2Z9</accession>
<comment type="caution">
    <text evidence="11">The sequence shown here is derived from an EMBL/GenBank/DDBJ whole genome shotgun (WGS) entry which is preliminary data.</text>
</comment>
<dbReference type="InterPro" id="IPR048695">
    <property type="entry name" value="SHPRH_helical_2nd"/>
</dbReference>
<protein>
    <recommendedName>
        <fullName evidence="13">E3 ubiquitin-protein ligase SHPRH</fullName>
    </recommendedName>
</protein>
<keyword evidence="12" id="KW-1185">Reference proteome</keyword>
<dbReference type="InterPro" id="IPR013083">
    <property type="entry name" value="Znf_RING/FYVE/PHD"/>
</dbReference>
<evidence type="ECO:0008006" key="13">
    <source>
        <dbReference type="Google" id="ProtNLM"/>
    </source>
</evidence>
<dbReference type="Pfam" id="PF00176">
    <property type="entry name" value="SNF2-rel_dom"/>
    <property type="match status" value="1"/>
</dbReference>
<dbReference type="GO" id="GO:0016787">
    <property type="term" value="F:hydrolase activity"/>
    <property type="evidence" value="ECO:0007669"/>
    <property type="project" value="UniProtKB-KW"/>
</dbReference>
<evidence type="ECO:0000256" key="3">
    <source>
        <dbReference type="ARBA" id="ARBA00022771"/>
    </source>
</evidence>
<dbReference type="PANTHER" id="PTHR45865:SF1">
    <property type="entry name" value="E3 UBIQUITIN-PROTEIN LIGASE SHPRH"/>
    <property type="match status" value="1"/>
</dbReference>
<dbReference type="InterPro" id="IPR052583">
    <property type="entry name" value="ATP-helicase/E3_Ub-Ligase"/>
</dbReference>
<dbReference type="Pfam" id="PF00271">
    <property type="entry name" value="Helicase_C"/>
    <property type="match status" value="1"/>
</dbReference>
<feature type="domain" description="Helicase C-terminal" evidence="10">
    <location>
        <begin position="1465"/>
        <end position="1641"/>
    </location>
</feature>
<keyword evidence="5" id="KW-0862">Zinc</keyword>
<feature type="compositionally biased region" description="Low complexity" evidence="7">
    <location>
        <begin position="58"/>
        <end position="67"/>
    </location>
</feature>
<dbReference type="CDD" id="cd18793">
    <property type="entry name" value="SF2_C_SNF"/>
    <property type="match status" value="1"/>
</dbReference>
<dbReference type="InterPro" id="IPR001841">
    <property type="entry name" value="Znf_RING"/>
</dbReference>
<dbReference type="Gene3D" id="3.30.40.10">
    <property type="entry name" value="Zinc/RING finger domain, C3HC4 (zinc finger)"/>
    <property type="match status" value="2"/>
</dbReference>
<dbReference type="InterPro" id="IPR011011">
    <property type="entry name" value="Znf_FYVE_PHD"/>
</dbReference>
<dbReference type="SMART" id="SM00249">
    <property type="entry name" value="PHD"/>
    <property type="match status" value="1"/>
</dbReference>
<feature type="domain" description="Helicase ATP-binding" evidence="9">
    <location>
        <begin position="485"/>
        <end position="674"/>
    </location>
</feature>
<evidence type="ECO:0000259" key="8">
    <source>
        <dbReference type="PROSITE" id="PS50089"/>
    </source>
</evidence>
<feature type="region of interest" description="Disordered" evidence="7">
    <location>
        <begin position="1647"/>
        <end position="1666"/>
    </location>
</feature>
<dbReference type="SMART" id="SM00184">
    <property type="entry name" value="RING"/>
    <property type="match status" value="1"/>
</dbReference>
<dbReference type="SMART" id="SM00490">
    <property type="entry name" value="HELICc"/>
    <property type="match status" value="1"/>
</dbReference>
<dbReference type="GO" id="GO:0008270">
    <property type="term" value="F:zinc ion binding"/>
    <property type="evidence" value="ECO:0007669"/>
    <property type="project" value="UniProtKB-KW"/>
</dbReference>
<evidence type="ECO:0000259" key="9">
    <source>
        <dbReference type="PROSITE" id="PS51192"/>
    </source>
</evidence>
<evidence type="ECO:0000256" key="4">
    <source>
        <dbReference type="ARBA" id="ARBA00022801"/>
    </source>
</evidence>
<dbReference type="InterPro" id="IPR038718">
    <property type="entry name" value="SNF2-like_sf"/>
</dbReference>
<evidence type="ECO:0000256" key="1">
    <source>
        <dbReference type="ARBA" id="ARBA00008438"/>
    </source>
</evidence>
<dbReference type="InterPro" id="IPR048686">
    <property type="entry name" value="SHPRH_helical_1st"/>
</dbReference>
<evidence type="ECO:0000256" key="7">
    <source>
        <dbReference type="SAM" id="MobiDB-lite"/>
    </source>
</evidence>
<evidence type="ECO:0000256" key="5">
    <source>
        <dbReference type="ARBA" id="ARBA00022833"/>
    </source>
</evidence>
<dbReference type="CDD" id="cd15517">
    <property type="entry name" value="PHD_TCF19_like"/>
    <property type="match status" value="1"/>
</dbReference>
<dbReference type="SMART" id="SM00487">
    <property type="entry name" value="DEXDc"/>
    <property type="match status" value="1"/>
</dbReference>
<dbReference type="InterPro" id="IPR000330">
    <property type="entry name" value="SNF2_N"/>
</dbReference>
<dbReference type="InterPro" id="IPR014001">
    <property type="entry name" value="Helicase_ATP-bd"/>
</dbReference>
<reference evidence="11 12" key="1">
    <citation type="submission" date="2021-07" db="EMBL/GenBank/DDBJ databases">
        <title>The Aristolochia fimbriata genome: insights into angiosperm evolution, floral development and chemical biosynthesis.</title>
        <authorList>
            <person name="Jiao Y."/>
        </authorList>
    </citation>
    <scope>NUCLEOTIDE SEQUENCE [LARGE SCALE GENOMIC DNA]</scope>
    <source>
        <strain evidence="11">IBCAS-2021</strain>
        <tissue evidence="11">Leaf</tissue>
    </source>
</reference>
<dbReference type="Gene3D" id="3.40.50.10810">
    <property type="entry name" value="Tandem AAA-ATPase domain"/>
    <property type="match status" value="2"/>
</dbReference>
<dbReference type="InterPro" id="IPR027417">
    <property type="entry name" value="P-loop_NTPase"/>
</dbReference>
<dbReference type="InterPro" id="IPR049730">
    <property type="entry name" value="SNF2/RAD54-like_C"/>
</dbReference>
<dbReference type="Pfam" id="PF00097">
    <property type="entry name" value="zf-C3HC4"/>
    <property type="match status" value="1"/>
</dbReference>
<proteinExistence type="inferred from homology"/>
<feature type="domain" description="RING-type" evidence="8">
    <location>
        <begin position="1369"/>
        <end position="1416"/>
    </location>
</feature>
<evidence type="ECO:0000256" key="6">
    <source>
        <dbReference type="PROSITE-ProRule" id="PRU00175"/>
    </source>
</evidence>
<evidence type="ECO:0000313" key="11">
    <source>
        <dbReference type="EMBL" id="KAG9443285.1"/>
    </source>
</evidence>
<feature type="region of interest" description="Disordered" evidence="7">
    <location>
        <begin position="24"/>
        <end position="73"/>
    </location>
</feature>
<dbReference type="InterPro" id="IPR018957">
    <property type="entry name" value="Znf_C3HC4_RING-type"/>
</dbReference>
<evidence type="ECO:0000256" key="2">
    <source>
        <dbReference type="ARBA" id="ARBA00022723"/>
    </source>
</evidence>
<dbReference type="SUPFAM" id="SSF57850">
    <property type="entry name" value="RING/U-box"/>
    <property type="match status" value="1"/>
</dbReference>
<evidence type="ECO:0000313" key="12">
    <source>
        <dbReference type="Proteomes" id="UP000825729"/>
    </source>
</evidence>
<dbReference type="InterPro" id="IPR001650">
    <property type="entry name" value="Helicase_C-like"/>
</dbReference>
<dbReference type="PROSITE" id="PS51192">
    <property type="entry name" value="HELICASE_ATP_BIND_1"/>
    <property type="match status" value="1"/>
</dbReference>
<dbReference type="EMBL" id="JAINDJ010000006">
    <property type="protein sequence ID" value="KAG9443285.1"/>
    <property type="molecule type" value="Genomic_DNA"/>
</dbReference>
<keyword evidence="3 6" id="KW-0863">Zinc-finger</keyword>
<keyword evidence="2" id="KW-0479">Metal-binding</keyword>
<sequence length="1680" mass="189433">MRLSCSAVRVGEWQGLTPSLSIASGMGRRKARPHRAGGTSSALVTNKESHTGADFDNSENSEPSNKNNGDEVSDSQKDYFVEVDFSYDTGDEHFDVAEVILTNIKLADELSDYQHLENLFKSANVSLRFRLSSIEENLFRLGHWPVIPVSDIFLDFFFLETDKLNGERVNIICSGSLDGPDEAVSSLAHLVNQKLLILRPIPAIKVTGIGPSIRMRVEILRSAFDANDSLLETSRKPWKKSMMNVMAWLRPEVTTQEFKYGFGEMETEGVINHSERVSSGLKEDVRFDAAQFYEAIRPSKAEPMLENEFADLLPQLRPYQRRAAYWMVQQEKRGPQNMSERDRNLFMRPLCVPVPLLEHPSPVFYNPFSGNISMHPESSLYISGGILADEMGLGKTVELLACIFAHRISSSEFAIQSDGVTKDSGIHDTTMKRLKRERVECICGATSESPKYKGIWVQCDLCDAWEHGDCVGFSIKGKRSKSESHTRRKDHTNIVVTDETHICSPCSELIHVTESKITTAATLIVCPAPILSQWRAEIFRHTRPGSLRICVYEGVKSQPSAASKMGMEQLASSDIVLTTYDVLREDLSHDCDRYEGDRRFMRFQKRYPVVPTPLTRLFWWRICLDEAQMVESNAAAATEMALLLSAQHRWCITGTPIQRRLDDLFGLLRFLNAIPFNIHRWWVEVIRDPYERGDVGAVQFTHKFFKQIMWLSSKAYVSDELKLPLQEEWVTWLTFSQIEAHFYQRQHETCVTCAHKILDSVKDGKGIDASFDQFLDHQEAAKLLNSLLKLRQACCHPQVGSSGLRSLQHSPMTMEEILDVLVNKAKTEGEEALRRVVVALNGLAAIAAIEQDFLQAVSIYREALNLAEEHCGDFRLDPLLNLHIHHNLAELLPAALQQHPSMESHLAQNLEEKGALDDHAAKRQKLTKDSSFIQSDDKELKHDEKLFNCTTNPSTTDIDGDKGMLCDVQFQVPHRSFSDGCLRKACENIKQKYLSVFVSKLSLAQEEFKTAYEQVSEGLTEYKSEKVAWWLQALELIEQKNDSSTELVRKIDEAISGGANGSKSSRISSKFRTMTGLKYLIQTSVDQLETSRQVLLERLMEIDLTMGDPREEDIERVRNCQNCKANANGPICVICELTELFQVYQSRLFRFTKGDQGGMLASAEVVDIQKNKTLRNRFFVTLSHSKKNASASEMDYEENRGKREVRTNIMETRSPSELEIILGVIRSFSKTVLDRDCLSSARKLLLLFEAMRKEIAQASRLLTGQSQILHAYDEIKMATSRLRLKESDSDDDALTISSEELVGTNIQNSNEKFLSLSLLSSTKGKLRYLNGLVLSEQKAQAGYSITADMAACSLDKTDEGISRFDGEGCPVCQEKLSKQKMVFQCGHFTCFKCLVAMAERTFAHGKGKWIMCPTCRQRTEYGNIGYVDERQSEACDSMMPHVLEGSGVSDISLFVEGSYGTKIEAVTRRILWIRSTDPDAKVIVFSSWNDVLDVLEHAFAANKITYIRMKGGRKSHIALTRFRGQENIAGSVWEKNMEQTESGPVQVLLLLIQHGANGLNLLEAQHVVLVEPLLNPAAEAQAINRVHRIGQEKNTFVHRFIVKDTVEESIYKLNRSRTLKPIINGNTKNRDQLALTINEVESLFSPAVQPKHDEEPHAPRPSASVAAALAAEKRLQEQLA</sequence>
<dbReference type="PROSITE" id="PS51194">
    <property type="entry name" value="HELICASE_CTER"/>
    <property type="match status" value="1"/>
</dbReference>
<evidence type="ECO:0000259" key="10">
    <source>
        <dbReference type="PROSITE" id="PS51194"/>
    </source>
</evidence>
<dbReference type="CDD" id="cd18070">
    <property type="entry name" value="DEXQc_SHPRH"/>
    <property type="match status" value="1"/>
</dbReference>
<dbReference type="InterPro" id="IPR001965">
    <property type="entry name" value="Znf_PHD"/>
</dbReference>
<keyword evidence="4" id="KW-0378">Hydrolase</keyword>
<organism evidence="11 12">
    <name type="scientific">Aristolochia fimbriata</name>
    <name type="common">White veined hardy Dutchman's pipe vine</name>
    <dbReference type="NCBI Taxonomy" id="158543"/>
    <lineage>
        <taxon>Eukaryota</taxon>
        <taxon>Viridiplantae</taxon>
        <taxon>Streptophyta</taxon>
        <taxon>Embryophyta</taxon>
        <taxon>Tracheophyta</taxon>
        <taxon>Spermatophyta</taxon>
        <taxon>Magnoliopsida</taxon>
        <taxon>Magnoliidae</taxon>
        <taxon>Piperales</taxon>
        <taxon>Aristolochiaceae</taxon>
        <taxon>Aristolochia</taxon>
    </lineage>
</organism>
<name>A0AAV7E2Z9_ARIFI</name>
<dbReference type="Pfam" id="PF21324">
    <property type="entry name" value="SHPRH_helical-2nd"/>
    <property type="match status" value="1"/>
</dbReference>
<dbReference type="GO" id="GO:0005524">
    <property type="term" value="F:ATP binding"/>
    <property type="evidence" value="ECO:0007669"/>
    <property type="project" value="InterPro"/>
</dbReference>
<gene>
    <name evidence="11" type="ORF">H6P81_014625</name>
</gene>
<dbReference type="Proteomes" id="UP000825729">
    <property type="component" value="Unassembled WGS sequence"/>
</dbReference>
<dbReference type="PANTHER" id="PTHR45865">
    <property type="entry name" value="E3 UBIQUITIN-PROTEIN LIGASE SHPRH FAMILY MEMBER"/>
    <property type="match status" value="1"/>
</dbReference>
<dbReference type="Gene3D" id="3.40.50.300">
    <property type="entry name" value="P-loop containing nucleotide triphosphate hydrolases"/>
    <property type="match status" value="1"/>
</dbReference>